<gene>
    <name evidence="3" type="ORF">EZV62_002659</name>
</gene>
<dbReference type="Proteomes" id="UP000323000">
    <property type="component" value="Chromosome 1"/>
</dbReference>
<dbReference type="PANTHER" id="PTHR21596">
    <property type="entry name" value="RIBONUCLEASE P SUBUNIT P38"/>
    <property type="match status" value="1"/>
</dbReference>
<dbReference type="GO" id="GO:0080188">
    <property type="term" value="P:gene silencing by siRNA-directed DNA methylation"/>
    <property type="evidence" value="ECO:0007669"/>
    <property type="project" value="InterPro"/>
</dbReference>
<protein>
    <recommendedName>
        <fullName evidence="2">XS domain-containing protein</fullName>
    </recommendedName>
</protein>
<dbReference type="PANTHER" id="PTHR21596:SF23">
    <property type="entry name" value="FACTOR OF DNA METHYLATION 4"/>
    <property type="match status" value="1"/>
</dbReference>
<feature type="domain" description="XS" evidence="2">
    <location>
        <begin position="1"/>
        <end position="100"/>
    </location>
</feature>
<dbReference type="InterPro" id="IPR005380">
    <property type="entry name" value="XS_domain"/>
</dbReference>
<dbReference type="Pfam" id="PF03468">
    <property type="entry name" value="XS"/>
    <property type="match status" value="2"/>
</dbReference>
<dbReference type="InterPro" id="IPR038588">
    <property type="entry name" value="XS_domain_sf"/>
</dbReference>
<name>A0A5C7IXW9_9ROSI</name>
<dbReference type="OrthoDB" id="1892195at2759"/>
<feature type="region of interest" description="Disordered" evidence="1">
    <location>
        <begin position="153"/>
        <end position="172"/>
    </location>
</feature>
<feature type="domain" description="XS" evidence="2">
    <location>
        <begin position="234"/>
        <end position="296"/>
    </location>
</feature>
<keyword evidence="4" id="KW-1185">Reference proteome</keyword>
<evidence type="ECO:0000313" key="4">
    <source>
        <dbReference type="Proteomes" id="UP000323000"/>
    </source>
</evidence>
<dbReference type="AlphaFoldDB" id="A0A5C7IXW9"/>
<accession>A0A5C7IXW9</accession>
<comment type="caution">
    <text evidence="3">The sequence shown here is derived from an EMBL/GenBank/DDBJ whole genome shotgun (WGS) entry which is preliminary data.</text>
</comment>
<dbReference type="EMBL" id="VAHF01000001">
    <property type="protein sequence ID" value="TXG74080.1"/>
    <property type="molecule type" value="Genomic_DNA"/>
</dbReference>
<reference evidence="4" key="1">
    <citation type="journal article" date="2019" name="Gigascience">
        <title>De novo genome assembly of the endangered Acer yangbiense, a plant species with extremely small populations endemic to Yunnan Province, China.</title>
        <authorList>
            <person name="Yang J."/>
            <person name="Wariss H.M."/>
            <person name="Tao L."/>
            <person name="Zhang R."/>
            <person name="Yun Q."/>
            <person name="Hollingsworth P."/>
            <person name="Dao Z."/>
            <person name="Luo G."/>
            <person name="Guo H."/>
            <person name="Ma Y."/>
            <person name="Sun W."/>
        </authorList>
    </citation>
    <scope>NUCLEOTIDE SEQUENCE [LARGE SCALE GENOMIC DNA]</scope>
    <source>
        <strain evidence="4">cv. Malutang</strain>
    </source>
</reference>
<dbReference type="Gene3D" id="3.30.70.2890">
    <property type="entry name" value="XS domain"/>
    <property type="match status" value="2"/>
</dbReference>
<evidence type="ECO:0000256" key="1">
    <source>
        <dbReference type="SAM" id="MobiDB-lite"/>
    </source>
</evidence>
<organism evidence="3 4">
    <name type="scientific">Acer yangbiense</name>
    <dbReference type="NCBI Taxonomy" id="1000413"/>
    <lineage>
        <taxon>Eukaryota</taxon>
        <taxon>Viridiplantae</taxon>
        <taxon>Streptophyta</taxon>
        <taxon>Embryophyta</taxon>
        <taxon>Tracheophyta</taxon>
        <taxon>Spermatophyta</taxon>
        <taxon>Magnoliopsida</taxon>
        <taxon>eudicotyledons</taxon>
        <taxon>Gunneridae</taxon>
        <taxon>Pentapetalae</taxon>
        <taxon>rosids</taxon>
        <taxon>malvids</taxon>
        <taxon>Sapindales</taxon>
        <taxon>Sapindaceae</taxon>
        <taxon>Hippocastanoideae</taxon>
        <taxon>Acereae</taxon>
        <taxon>Acer</taxon>
    </lineage>
</organism>
<dbReference type="InterPro" id="IPR045177">
    <property type="entry name" value="FDM1-5/IDN2"/>
</dbReference>
<evidence type="ECO:0000259" key="2">
    <source>
        <dbReference type="Pfam" id="PF03468"/>
    </source>
</evidence>
<sequence length="374" mass="43989">MGVVANIKTLEKDGTYNWVSSSKLWDEFRSKGFNSLKVHNLGNFEGYSIVEFGNDWEGFENTIMFEKSFEIDYCGKKDYFVAKNLGDKLYGWVARKDDSETLSYISCFAMPHSSEEADIIESDLEEYEYRQYRKLKKEYLKVKISNSVSCGNVVKDQPEPATKPVSQPASKSDYREVYDHGNRYLVVKDRLEPATKSTPKSDYREVYDHENRYLVVKDQPEPATKPISRPASKSHYSEGHSGYPVVEFDKEWAGFRDAIIFEKSFEVDHHGKDYYAEKNQGDKPYGWVARDDDYNSKSLVETKNVHLKEMTRICSDIVMREKDDMVKSFNEYIMKIQQKNHDYWEKILLEHRRVKEKEELKKREKHVQHQQAQK</sequence>
<proteinExistence type="predicted"/>
<evidence type="ECO:0000313" key="3">
    <source>
        <dbReference type="EMBL" id="TXG74080.1"/>
    </source>
</evidence>